<evidence type="ECO:0000313" key="3">
    <source>
        <dbReference type="Proteomes" id="UP000000763"/>
    </source>
</evidence>
<evidence type="ECO:0000313" key="2">
    <source>
        <dbReference type="EMBL" id="AAU90280.1"/>
    </source>
</evidence>
<organism evidence="2 3">
    <name type="scientific">Oryza sativa subsp. japonica</name>
    <name type="common">Rice</name>
    <dbReference type="NCBI Taxonomy" id="39947"/>
    <lineage>
        <taxon>Eukaryota</taxon>
        <taxon>Viridiplantae</taxon>
        <taxon>Streptophyta</taxon>
        <taxon>Embryophyta</taxon>
        <taxon>Tracheophyta</taxon>
        <taxon>Spermatophyta</taxon>
        <taxon>Magnoliopsida</taxon>
        <taxon>Liliopsida</taxon>
        <taxon>Poales</taxon>
        <taxon>Poaceae</taxon>
        <taxon>BOP clade</taxon>
        <taxon>Oryzoideae</taxon>
        <taxon>Oryzeae</taxon>
        <taxon>Oryzinae</taxon>
        <taxon>Oryza</taxon>
        <taxon>Oryza sativa</taxon>
    </lineage>
</organism>
<reference evidence="3" key="2">
    <citation type="journal article" date="2008" name="Nucleic Acids Res.">
        <title>The rice annotation project database (RAP-DB): 2008 update.</title>
        <authorList>
            <consortium name="The rice annotation project (RAP)"/>
        </authorList>
    </citation>
    <scope>GENOME REANNOTATION</scope>
    <source>
        <strain evidence="3">cv. Nipponbare</strain>
    </source>
</reference>
<reference evidence="3" key="1">
    <citation type="journal article" date="2005" name="Nature">
        <title>The map-based sequence of the rice genome.</title>
        <authorList>
            <consortium name="International rice genome sequencing project (IRGSP)"/>
            <person name="Matsumoto T."/>
            <person name="Wu J."/>
            <person name="Kanamori H."/>
            <person name="Katayose Y."/>
            <person name="Fujisawa M."/>
            <person name="Namiki N."/>
            <person name="Mizuno H."/>
            <person name="Yamamoto K."/>
            <person name="Antonio B.A."/>
            <person name="Baba T."/>
            <person name="Sakata K."/>
            <person name="Nagamura Y."/>
            <person name="Aoki H."/>
            <person name="Arikawa K."/>
            <person name="Arita K."/>
            <person name="Bito T."/>
            <person name="Chiden Y."/>
            <person name="Fujitsuka N."/>
            <person name="Fukunaka R."/>
            <person name="Hamada M."/>
            <person name="Harada C."/>
            <person name="Hayashi A."/>
            <person name="Hijishita S."/>
            <person name="Honda M."/>
            <person name="Hosokawa S."/>
            <person name="Ichikawa Y."/>
            <person name="Idonuma A."/>
            <person name="Iijima M."/>
            <person name="Ikeda M."/>
            <person name="Ikeno M."/>
            <person name="Ito K."/>
            <person name="Ito S."/>
            <person name="Ito T."/>
            <person name="Ito Y."/>
            <person name="Ito Y."/>
            <person name="Iwabuchi A."/>
            <person name="Kamiya K."/>
            <person name="Karasawa W."/>
            <person name="Kurita K."/>
            <person name="Katagiri S."/>
            <person name="Kikuta A."/>
            <person name="Kobayashi H."/>
            <person name="Kobayashi N."/>
            <person name="Machita K."/>
            <person name="Maehara T."/>
            <person name="Masukawa M."/>
            <person name="Mizubayashi T."/>
            <person name="Mukai Y."/>
            <person name="Nagasaki H."/>
            <person name="Nagata Y."/>
            <person name="Naito S."/>
            <person name="Nakashima M."/>
            <person name="Nakama Y."/>
            <person name="Nakamichi Y."/>
            <person name="Nakamura M."/>
            <person name="Meguro A."/>
            <person name="Negishi M."/>
            <person name="Ohta I."/>
            <person name="Ohta T."/>
            <person name="Okamoto M."/>
            <person name="Ono N."/>
            <person name="Saji S."/>
            <person name="Sakaguchi M."/>
            <person name="Sakai K."/>
            <person name="Shibata M."/>
            <person name="Shimokawa T."/>
            <person name="Song J."/>
            <person name="Takazaki Y."/>
            <person name="Terasawa K."/>
            <person name="Tsugane M."/>
            <person name="Tsuji K."/>
            <person name="Ueda S."/>
            <person name="Waki K."/>
            <person name="Yamagata H."/>
            <person name="Yamamoto M."/>
            <person name="Yamamoto S."/>
            <person name="Yamane H."/>
            <person name="Yoshiki S."/>
            <person name="Yoshihara R."/>
            <person name="Yukawa K."/>
            <person name="Zhong H."/>
            <person name="Yano M."/>
            <person name="Yuan Q."/>
            <person name="Ouyang S."/>
            <person name="Liu J."/>
            <person name="Jones K.M."/>
            <person name="Gansberger K."/>
            <person name="Moffat K."/>
            <person name="Hill J."/>
            <person name="Bera J."/>
            <person name="Fadrosh D."/>
            <person name="Jin S."/>
            <person name="Johri S."/>
            <person name="Kim M."/>
            <person name="Overton L."/>
            <person name="Reardon M."/>
            <person name="Tsitrin T."/>
            <person name="Vuong H."/>
            <person name="Weaver B."/>
            <person name="Ciecko A."/>
            <person name="Tallon L."/>
            <person name="Jackson J."/>
            <person name="Pai G."/>
            <person name="Aken S.V."/>
            <person name="Utterback T."/>
            <person name="Reidmuller S."/>
            <person name="Feldblyum T."/>
            <person name="Hsiao J."/>
            <person name="Zismann V."/>
            <person name="Iobst S."/>
            <person name="de Vazeille A.R."/>
            <person name="Buell C.R."/>
            <person name="Ying K."/>
            <person name="Li Y."/>
            <person name="Lu T."/>
            <person name="Huang Y."/>
            <person name="Zhao Q."/>
            <person name="Feng Q."/>
            <person name="Zhang L."/>
            <person name="Zhu J."/>
            <person name="Weng Q."/>
            <person name="Mu J."/>
            <person name="Lu Y."/>
            <person name="Fan D."/>
            <person name="Liu Y."/>
            <person name="Guan J."/>
            <person name="Zhang Y."/>
            <person name="Yu S."/>
            <person name="Liu X."/>
            <person name="Zhang Y."/>
            <person name="Hong G."/>
            <person name="Han B."/>
            <person name="Choisne N."/>
            <person name="Demange N."/>
            <person name="Orjeda G."/>
            <person name="Samain S."/>
            <person name="Cattolico L."/>
            <person name="Pelletier E."/>
            <person name="Couloux A."/>
            <person name="Segurens B."/>
            <person name="Wincker P."/>
            <person name="D'Hont A."/>
            <person name="Scarpelli C."/>
            <person name="Weissenbach J."/>
            <person name="Salanoubat M."/>
            <person name="Quetier F."/>
            <person name="Yu Y."/>
            <person name="Kim H.R."/>
            <person name="Rambo T."/>
            <person name="Currie J."/>
            <person name="Collura K."/>
            <person name="Luo M."/>
            <person name="Yang T."/>
            <person name="Ammiraju J.S.S."/>
            <person name="Engler F."/>
            <person name="Soderlund C."/>
            <person name="Wing R.A."/>
            <person name="Palmer L.E."/>
            <person name="de la Bastide M."/>
            <person name="Spiegel L."/>
            <person name="Nascimento L."/>
            <person name="Zutavern T."/>
            <person name="O'Shaughnessy A."/>
            <person name="Dike S."/>
            <person name="Dedhia N."/>
            <person name="Preston R."/>
            <person name="Balija V."/>
            <person name="McCombie W.R."/>
            <person name="Chow T."/>
            <person name="Chen H."/>
            <person name="Chung M."/>
            <person name="Chen C."/>
            <person name="Shaw J."/>
            <person name="Wu H."/>
            <person name="Hsiao K."/>
            <person name="Chao Y."/>
            <person name="Chu M."/>
            <person name="Cheng C."/>
            <person name="Hour A."/>
            <person name="Lee P."/>
            <person name="Lin S."/>
            <person name="Lin Y."/>
            <person name="Liou J."/>
            <person name="Liu S."/>
            <person name="Hsing Y."/>
            <person name="Raghuvanshi S."/>
            <person name="Mohanty A."/>
            <person name="Bharti A.K."/>
            <person name="Gaur A."/>
            <person name="Gupta V."/>
            <person name="Kumar D."/>
            <person name="Ravi V."/>
            <person name="Vij S."/>
            <person name="Kapur A."/>
            <person name="Khurana P."/>
            <person name="Khurana P."/>
            <person name="Khurana J.P."/>
            <person name="Tyagi A.K."/>
            <person name="Gaikwad K."/>
            <person name="Singh A."/>
            <person name="Dalal V."/>
            <person name="Srivastava S."/>
            <person name="Dixit A."/>
            <person name="Pal A.K."/>
            <person name="Ghazi I.A."/>
            <person name="Yadav M."/>
            <person name="Pandit A."/>
            <person name="Bhargava A."/>
            <person name="Sureshbabu K."/>
            <person name="Batra K."/>
            <person name="Sharma T.R."/>
            <person name="Mohapatra T."/>
            <person name="Singh N.K."/>
            <person name="Messing J."/>
            <person name="Nelson A.B."/>
            <person name="Fuks G."/>
            <person name="Kavchok S."/>
            <person name="Keizer G."/>
            <person name="Linton E."/>
            <person name="Llaca V."/>
            <person name="Song R."/>
            <person name="Tanyolac B."/>
            <person name="Young S."/>
            <person name="Ho-Il K."/>
            <person name="Hahn J.H."/>
            <person name="Sangsakoo G."/>
            <person name="Vanavichit A."/>
            <person name="de Mattos Luiz.A.T."/>
            <person name="Zimmer P.D."/>
            <person name="Malone G."/>
            <person name="Dellagostin O."/>
            <person name="de Oliveira A.C."/>
            <person name="Bevan M."/>
            <person name="Bancroft I."/>
            <person name="Minx P."/>
            <person name="Cordum H."/>
            <person name="Wilson R."/>
            <person name="Cheng Z."/>
            <person name="Jin W."/>
            <person name="Jiang J."/>
            <person name="Leong S.A."/>
            <person name="Iwama H."/>
            <person name="Gojobori T."/>
            <person name="Itoh T."/>
            <person name="Niimura Y."/>
            <person name="Fujii Y."/>
            <person name="Habara T."/>
            <person name="Sakai H."/>
            <person name="Sato Y."/>
            <person name="Wilson G."/>
            <person name="Kumar K."/>
            <person name="McCouch S."/>
            <person name="Juretic N."/>
            <person name="Hoen D."/>
            <person name="Wright S."/>
            <person name="Bruskiewich R."/>
            <person name="Bureau T."/>
            <person name="Miyao A."/>
            <person name="Hirochika H."/>
            <person name="Nishikawa T."/>
            <person name="Kadowaki K."/>
            <person name="Sugiura M."/>
            <person name="Burr B."/>
            <person name="Sasaki T."/>
        </authorList>
    </citation>
    <scope>NUCLEOTIDE SEQUENCE [LARGE SCALE GENOMIC DNA]</scope>
    <source>
        <strain evidence="3">cv. Nipponbare</strain>
    </source>
</reference>
<sequence length="211" mass="21178">MVFAAAVHRSIGSFPAGAVGKGKGSLCRYGEAAADAVLHASTSPRRGRRRRRRHPSTGGAVAAPSSTCPSLLVGAGGDDAAARPLTLPVRPPPSAVVEESPTAPSGLRAVARAATASGGSRHLPLPPPSRRSDLGASTFLLRPPHRGLSGDSVGQLRRGGGGLNLSSPSLSDEQIKASSAEADMAGELWPAQIKQRCGAQFAAGVGGSGEA</sequence>
<dbReference type="AlphaFoldDB" id="Q60DQ6"/>
<proteinExistence type="predicted"/>
<evidence type="ECO:0000256" key="1">
    <source>
        <dbReference type="SAM" id="MobiDB-lite"/>
    </source>
</evidence>
<feature type="region of interest" description="Disordered" evidence="1">
    <location>
        <begin position="38"/>
        <end position="178"/>
    </location>
</feature>
<feature type="compositionally biased region" description="Basic residues" evidence="1">
    <location>
        <begin position="45"/>
        <end position="55"/>
    </location>
</feature>
<accession>Q60DQ6</accession>
<dbReference type="EMBL" id="AC145383">
    <property type="protein sequence ID" value="AAU90280.1"/>
    <property type="molecule type" value="Genomic_DNA"/>
</dbReference>
<dbReference type="Proteomes" id="UP000000763">
    <property type="component" value="Chromosome 3"/>
</dbReference>
<protein>
    <submittedName>
        <fullName evidence="2">Uncharacterized protein</fullName>
    </submittedName>
</protein>
<name>Q60DQ6_ORYSJ</name>
<gene>
    <name evidence="2" type="primary">OSJNBa0038E17.1</name>
</gene>